<sequence length="756" mass="76109">MTGVRRVLLVFVSGFLAVAGVLVVPSATAQTASLSYSVQTSGVDPLHAQDGDPLRITISGLPAGATANYRVCPSPLPDGLLKPGTWAPDHTVAARVAAYCSAFNDELSGAVFAPPNTPRGRSAATQNIVLDTFVPRGSRTPANINFDPEYTQLQPSQALTWPSNPEGKKYSYTCDENNPCTMTLTITGTPPGSTAAQTVYDSSITFAASAPGLEIQGCGGVGASTLNASMPERFGDTAVSWNQMLCAPTQSAQPANIVAETEDAGLRAFDTGASDIAMTGSGGRLASQTERERAYVPAALNATVIAAVGWAPTDVTDSGALVSSRLGTALTFTWDDVANMLSKGGLSPSSTGRGGIFRNGSPLVTRNPALDAIKDGNGNTTSAPETRAGVDTANLSFFGVTGESGPSTVPAILSGKLASAAPGAWVYGTTSYFADKGGGPVGTVTDLNALNLDLVNVHNVDAKSGRVNVRKQVNGPVLGTGFECTNGCLNWVVTDLATATEYGWAPVALPDGHGGYVAPTPASLRAAAAHATQAEDGSVTIGDVSADPAAYPLTFVESVAAPVNPLIDESCQPLADKQAQLATFLKAATNGGQGGLGAGLVPLTPELLSAAQEAAALVGTGTAAEACQEREDARNPGSATGGSSGSYTTGSGGDGLGTGFGTGGLGAGGSGSAAGAAPLDTKVPTPESLTESRNLAASTKIPFFPGGTALAALIPLLALVGLVVLPAGTAYASAGRPLPPWLDALKRRITSMRSGS</sequence>
<protein>
    <submittedName>
        <fullName evidence="3">Uncharacterized protein</fullName>
    </submittedName>
</protein>
<keyword evidence="2" id="KW-0472">Membrane</keyword>
<evidence type="ECO:0000256" key="1">
    <source>
        <dbReference type="SAM" id="MobiDB-lite"/>
    </source>
</evidence>
<dbReference type="AlphaFoldDB" id="A0A853B4L8"/>
<gene>
    <name evidence="3" type="ORF">HNR02_003441</name>
</gene>
<keyword evidence="2" id="KW-0812">Transmembrane</keyword>
<name>A0A853B4L8_9PSEU</name>
<proteinExistence type="predicted"/>
<keyword evidence="4" id="KW-1185">Reference proteome</keyword>
<dbReference type="Proteomes" id="UP000549616">
    <property type="component" value="Unassembled WGS sequence"/>
</dbReference>
<accession>A0A853B4L8</accession>
<dbReference type="EMBL" id="JACCFK010000001">
    <property type="protein sequence ID" value="NYI90118.1"/>
    <property type="molecule type" value="Genomic_DNA"/>
</dbReference>
<comment type="caution">
    <text evidence="3">The sequence shown here is derived from an EMBL/GenBank/DDBJ whole genome shotgun (WGS) entry which is preliminary data.</text>
</comment>
<feature type="transmembrane region" description="Helical" evidence="2">
    <location>
        <begin position="703"/>
        <end position="725"/>
    </location>
</feature>
<evidence type="ECO:0000256" key="2">
    <source>
        <dbReference type="SAM" id="Phobius"/>
    </source>
</evidence>
<keyword evidence="2" id="KW-1133">Transmembrane helix</keyword>
<feature type="compositionally biased region" description="Gly residues" evidence="1">
    <location>
        <begin position="639"/>
        <end position="672"/>
    </location>
</feature>
<dbReference type="RefSeq" id="WP_179774170.1">
    <property type="nucleotide sequence ID" value="NZ_JACCFK010000001.1"/>
</dbReference>
<feature type="region of interest" description="Disordered" evidence="1">
    <location>
        <begin position="622"/>
        <end position="691"/>
    </location>
</feature>
<reference evidence="3 4" key="1">
    <citation type="submission" date="2020-07" db="EMBL/GenBank/DDBJ databases">
        <title>Sequencing the genomes of 1000 actinobacteria strains.</title>
        <authorList>
            <person name="Klenk H.-P."/>
        </authorList>
    </citation>
    <scope>NUCLEOTIDE SEQUENCE [LARGE SCALE GENOMIC DNA]</scope>
    <source>
        <strain evidence="3 4">DSM 104006</strain>
    </source>
</reference>
<evidence type="ECO:0000313" key="3">
    <source>
        <dbReference type="EMBL" id="NYI90118.1"/>
    </source>
</evidence>
<evidence type="ECO:0000313" key="4">
    <source>
        <dbReference type="Proteomes" id="UP000549616"/>
    </source>
</evidence>
<organism evidence="3 4">
    <name type="scientific">Amycolatopsis endophytica</name>
    <dbReference type="NCBI Taxonomy" id="860233"/>
    <lineage>
        <taxon>Bacteria</taxon>
        <taxon>Bacillati</taxon>
        <taxon>Actinomycetota</taxon>
        <taxon>Actinomycetes</taxon>
        <taxon>Pseudonocardiales</taxon>
        <taxon>Pseudonocardiaceae</taxon>
        <taxon>Amycolatopsis</taxon>
    </lineage>
</organism>